<evidence type="ECO:0000256" key="4">
    <source>
        <dbReference type="ARBA" id="ARBA00022857"/>
    </source>
</evidence>
<dbReference type="NCBIfam" id="NF001221">
    <property type="entry name" value="PRK00197.1"/>
    <property type="match status" value="1"/>
</dbReference>
<proteinExistence type="inferred from homology"/>
<evidence type="ECO:0000259" key="8">
    <source>
        <dbReference type="Pfam" id="PF00171"/>
    </source>
</evidence>
<organism evidence="9 10">
    <name type="scientific">Bacillus sonorensis</name>
    <dbReference type="NCBI Taxonomy" id="119858"/>
    <lineage>
        <taxon>Bacteria</taxon>
        <taxon>Bacillati</taxon>
        <taxon>Bacillota</taxon>
        <taxon>Bacilli</taxon>
        <taxon>Bacillales</taxon>
        <taxon>Bacillaceae</taxon>
        <taxon>Bacillus</taxon>
    </lineage>
</organism>
<dbReference type="GeneID" id="92853562"/>
<dbReference type="PROSITE" id="PS01223">
    <property type="entry name" value="PROA"/>
    <property type="match status" value="1"/>
</dbReference>
<keyword evidence="10" id="KW-1185">Reference proteome</keyword>
<comment type="similarity">
    <text evidence="7">Belongs to the gamma-glutamyl phosphate reductase family.</text>
</comment>
<sequence length="423" mass="46115">MTAIDKGIRAHIEEKAIKAKKAAKRLRQVTKNEKNEALYTLADHLERNMRLILTENKKDTEAGRDKGYDEAYIDRLSLNEERVHGFAKSLKEVAELDDPVGETLSAWTLDNGLKAEKVRVPLGVIGMIYEARPNVTVDAAGLALKSGNAIVLKGGSSARHSNQAIVSVMHEALAGTNIPHDAVQFIGSTDRSAAKELFTMKEHIDVLIPRGGGALIQEVVEHATVPVLETGVGNCHLYIDREADAEKALSILINGKTDRPAVCNALETLIIHETWLEENKNALITALNEHGIRVHGDEKAIRFIPDAKPADEADWRNEYLSLDIAVKVVSNLNEACDHIETYGTKHSEAIVTENKETAKAFFSAVDAAALYHNASTRFTDGGALGFGAEIGISTQKLHARGPMGLNDLTTSKYMLTGNGHIRI</sequence>
<dbReference type="PANTHER" id="PTHR11063:SF8">
    <property type="entry name" value="DELTA-1-PYRROLINE-5-CARBOXYLATE SYNTHASE"/>
    <property type="match status" value="1"/>
</dbReference>
<dbReference type="EC" id="1.2.1.41" evidence="7"/>
<dbReference type="InterPro" id="IPR015590">
    <property type="entry name" value="Aldehyde_DH_dom"/>
</dbReference>
<evidence type="ECO:0000313" key="10">
    <source>
        <dbReference type="Proteomes" id="UP000196877"/>
    </source>
</evidence>
<dbReference type="NCBIfam" id="TIGR00407">
    <property type="entry name" value="proA"/>
    <property type="match status" value="1"/>
</dbReference>
<comment type="subcellular location">
    <subcellularLocation>
        <location evidence="7">Cytoplasm</location>
    </subcellularLocation>
</comment>
<keyword evidence="7" id="KW-0963">Cytoplasm</keyword>
<dbReference type="PIRSF" id="PIRSF000151">
    <property type="entry name" value="GPR"/>
    <property type="match status" value="1"/>
</dbReference>
<evidence type="ECO:0000256" key="2">
    <source>
        <dbReference type="ARBA" id="ARBA00022605"/>
    </source>
</evidence>
<dbReference type="InterPro" id="IPR000965">
    <property type="entry name" value="GPR_dom"/>
</dbReference>
<dbReference type="InterPro" id="IPR016162">
    <property type="entry name" value="Ald_DH_N"/>
</dbReference>
<dbReference type="InterPro" id="IPR016161">
    <property type="entry name" value="Ald_DH/histidinol_DH"/>
</dbReference>
<evidence type="ECO:0000313" key="9">
    <source>
        <dbReference type="EMBL" id="ASB88996.1"/>
    </source>
</evidence>
<dbReference type="EMBL" id="CP021920">
    <property type="protein sequence ID" value="ASB88996.1"/>
    <property type="molecule type" value="Genomic_DNA"/>
</dbReference>
<protein>
    <recommendedName>
        <fullName evidence="7">Gamma-glutamyl phosphate reductase</fullName>
        <shortName evidence="7">GPR</shortName>
        <ecNumber evidence="7">1.2.1.41</ecNumber>
    </recommendedName>
    <alternativeName>
        <fullName evidence="7">Glutamate-5-semialdehyde dehydrogenase</fullName>
    </alternativeName>
    <alternativeName>
        <fullName evidence="7">Glutamyl-gamma-semialdehyde dehydrogenase</fullName>
        <shortName evidence="7">GSA dehydrogenase</shortName>
    </alternativeName>
</protein>
<reference evidence="9 10" key="1">
    <citation type="submission" date="2017-06" db="EMBL/GenBank/DDBJ databases">
        <title>Genome sequence of Bacillus sonorensis strain SRCM101395.</title>
        <authorList>
            <person name="Cho S.H."/>
        </authorList>
    </citation>
    <scope>NUCLEOTIDE SEQUENCE [LARGE SCALE GENOMIC DNA]</scope>
    <source>
        <strain evidence="9 10">SRCM101395</strain>
    </source>
</reference>
<gene>
    <name evidence="7 9" type="primary">proA</name>
    <name evidence="9" type="ORF">S101395_02489</name>
</gene>
<keyword evidence="5 7" id="KW-0560">Oxidoreductase</keyword>
<dbReference type="Gene3D" id="3.40.309.10">
    <property type="entry name" value="Aldehyde Dehydrogenase, Chain A, domain 2"/>
    <property type="match status" value="1"/>
</dbReference>
<dbReference type="Pfam" id="PF00171">
    <property type="entry name" value="Aldedh"/>
    <property type="match status" value="1"/>
</dbReference>
<evidence type="ECO:0000256" key="6">
    <source>
        <dbReference type="ARBA" id="ARBA00049024"/>
    </source>
</evidence>
<feature type="domain" description="Aldehyde dehydrogenase" evidence="8">
    <location>
        <begin position="6"/>
        <end position="289"/>
    </location>
</feature>
<comment type="pathway">
    <text evidence="1 7">Amino-acid biosynthesis; L-proline biosynthesis; L-glutamate 5-semialdehyde from L-glutamate: step 2/2.</text>
</comment>
<dbReference type="Proteomes" id="UP000196877">
    <property type="component" value="Chromosome"/>
</dbReference>
<keyword evidence="4 7" id="KW-0521">NADP</keyword>
<evidence type="ECO:0000256" key="1">
    <source>
        <dbReference type="ARBA" id="ARBA00004985"/>
    </source>
</evidence>
<evidence type="ECO:0000256" key="3">
    <source>
        <dbReference type="ARBA" id="ARBA00022650"/>
    </source>
</evidence>
<dbReference type="RefSeq" id="WP_006637159.1">
    <property type="nucleotide sequence ID" value="NZ_CABJEH010000009.1"/>
</dbReference>
<dbReference type="SUPFAM" id="SSF53720">
    <property type="entry name" value="ALDH-like"/>
    <property type="match status" value="1"/>
</dbReference>
<dbReference type="InterPro" id="IPR016163">
    <property type="entry name" value="Ald_DH_C"/>
</dbReference>
<dbReference type="InterPro" id="IPR020593">
    <property type="entry name" value="G-glutamylP_reductase_CS"/>
</dbReference>
<dbReference type="HAMAP" id="MF_00412">
    <property type="entry name" value="ProA"/>
    <property type="match status" value="1"/>
</dbReference>
<evidence type="ECO:0000256" key="5">
    <source>
        <dbReference type="ARBA" id="ARBA00023002"/>
    </source>
</evidence>
<dbReference type="PANTHER" id="PTHR11063">
    <property type="entry name" value="GLUTAMATE SEMIALDEHYDE DEHYDROGENASE"/>
    <property type="match status" value="1"/>
</dbReference>
<dbReference type="Gene3D" id="3.40.605.10">
    <property type="entry name" value="Aldehyde Dehydrogenase, Chain A, domain 1"/>
    <property type="match status" value="1"/>
</dbReference>
<accession>A0ABM6LI71</accession>
<name>A0ABM6LI71_9BACI</name>
<dbReference type="GO" id="GO:0004350">
    <property type="term" value="F:glutamate-5-semialdehyde dehydrogenase activity"/>
    <property type="evidence" value="ECO:0007669"/>
    <property type="project" value="UniProtKB-EC"/>
</dbReference>
<evidence type="ECO:0000256" key="7">
    <source>
        <dbReference type="HAMAP-Rule" id="MF_00412"/>
    </source>
</evidence>
<dbReference type="InterPro" id="IPR012134">
    <property type="entry name" value="Glu-5-SA_DH"/>
</dbReference>
<dbReference type="CDD" id="cd07079">
    <property type="entry name" value="ALDH_F18-19_ProA-GPR"/>
    <property type="match status" value="1"/>
</dbReference>
<keyword evidence="2 7" id="KW-0028">Amino-acid biosynthesis</keyword>
<comment type="catalytic activity">
    <reaction evidence="6 7">
        <text>L-glutamate 5-semialdehyde + phosphate + NADP(+) = L-glutamyl 5-phosphate + NADPH + H(+)</text>
        <dbReference type="Rhea" id="RHEA:19541"/>
        <dbReference type="ChEBI" id="CHEBI:15378"/>
        <dbReference type="ChEBI" id="CHEBI:43474"/>
        <dbReference type="ChEBI" id="CHEBI:57783"/>
        <dbReference type="ChEBI" id="CHEBI:58066"/>
        <dbReference type="ChEBI" id="CHEBI:58274"/>
        <dbReference type="ChEBI" id="CHEBI:58349"/>
        <dbReference type="EC" id="1.2.1.41"/>
    </reaction>
</comment>
<comment type="function">
    <text evidence="7">Catalyzes the NADPH-dependent reduction of L-glutamate 5-phosphate into L-glutamate 5-semialdehyde and phosphate. The product spontaneously undergoes cyclization to form 1-pyrroline-5-carboxylate.</text>
</comment>
<keyword evidence="3 7" id="KW-0641">Proline biosynthesis</keyword>